<dbReference type="SUPFAM" id="SSF110997">
    <property type="entry name" value="Sporulation related repeat"/>
    <property type="match status" value="1"/>
</dbReference>
<evidence type="ECO:0000313" key="5">
    <source>
        <dbReference type="Proteomes" id="UP001556637"/>
    </source>
</evidence>
<evidence type="ECO:0000256" key="2">
    <source>
        <dbReference type="SAM" id="Phobius"/>
    </source>
</evidence>
<feature type="region of interest" description="Disordered" evidence="1">
    <location>
        <begin position="1"/>
        <end position="31"/>
    </location>
</feature>
<feature type="compositionally biased region" description="Polar residues" evidence="1">
    <location>
        <begin position="126"/>
        <end position="138"/>
    </location>
</feature>
<proteinExistence type="predicted"/>
<gene>
    <name evidence="4" type="ORF">V6X30_07330</name>
</gene>
<accession>A0ABV3T937</accession>
<dbReference type="PANTHER" id="PTHR38687">
    <property type="entry name" value="CELL DIVISION PROTEIN DEDD-RELATED"/>
    <property type="match status" value="1"/>
</dbReference>
<evidence type="ECO:0000313" key="4">
    <source>
        <dbReference type="EMBL" id="MEX0431209.1"/>
    </source>
</evidence>
<evidence type="ECO:0000259" key="3">
    <source>
        <dbReference type="PROSITE" id="PS51724"/>
    </source>
</evidence>
<reference evidence="4 5" key="1">
    <citation type="submission" date="2024-02" db="EMBL/GenBank/DDBJ databases">
        <title>New especies of Spiribacter isolated from saline water.</title>
        <authorList>
            <person name="Leon M.J."/>
            <person name="De La Haba R."/>
            <person name="Sanchez-Porro C."/>
            <person name="Ventosa A."/>
        </authorList>
    </citation>
    <scope>NUCLEOTIDE SEQUENCE [LARGE SCALE GENOMIC DNA]</scope>
    <source>
        <strain evidence="5">ag22IC4-189</strain>
    </source>
</reference>
<dbReference type="Pfam" id="PF05036">
    <property type="entry name" value="SPOR"/>
    <property type="match status" value="1"/>
</dbReference>
<sequence length="220" mass="23296">MATKGKTSKKPARGSGQASRKPNASAGGRQRSPVIWGITGLAMGLMVALVVHLEHTRPDRPTSSRTADGASGEPTASSERDQPRFEFYRLLSEQEVEVASRDAETLDNEGALPDANEPGGEPATQPPESNSGDADTLETTGGARYLLQAGSFRNASDAESLKASLALLGIEARIQVVELPGGETWHRVRIGPFADLQRVNAARERMAGQQIDAILLRAGG</sequence>
<feature type="transmembrane region" description="Helical" evidence="2">
    <location>
        <begin position="34"/>
        <end position="53"/>
    </location>
</feature>
<dbReference type="InterPro" id="IPR052521">
    <property type="entry name" value="Cell_div_SPOR-domain"/>
</dbReference>
<dbReference type="EMBL" id="JBAKFF010000001">
    <property type="protein sequence ID" value="MEX0431209.1"/>
    <property type="molecule type" value="Genomic_DNA"/>
</dbReference>
<feature type="region of interest" description="Disordered" evidence="1">
    <location>
        <begin position="98"/>
        <end position="138"/>
    </location>
</feature>
<name>A0ABV3T937_9GAMM</name>
<dbReference type="PANTHER" id="PTHR38687:SF1">
    <property type="entry name" value="CELL DIVISION PROTEIN DEDD"/>
    <property type="match status" value="1"/>
</dbReference>
<dbReference type="RefSeq" id="WP_367983969.1">
    <property type="nucleotide sequence ID" value="NZ_JBAKFF010000001.1"/>
</dbReference>
<keyword evidence="5" id="KW-1185">Reference proteome</keyword>
<comment type="caution">
    <text evidence="4">The sequence shown here is derived from an EMBL/GenBank/DDBJ whole genome shotgun (WGS) entry which is preliminary data.</text>
</comment>
<protein>
    <submittedName>
        <fullName evidence="4">SPOR domain-containing protein</fullName>
    </submittedName>
</protein>
<dbReference type="Proteomes" id="UP001556637">
    <property type="component" value="Unassembled WGS sequence"/>
</dbReference>
<keyword evidence="2" id="KW-0812">Transmembrane</keyword>
<dbReference type="InterPro" id="IPR036680">
    <property type="entry name" value="SPOR-like_sf"/>
</dbReference>
<evidence type="ECO:0000256" key="1">
    <source>
        <dbReference type="SAM" id="MobiDB-lite"/>
    </source>
</evidence>
<feature type="compositionally biased region" description="Basic residues" evidence="1">
    <location>
        <begin position="1"/>
        <end position="12"/>
    </location>
</feature>
<dbReference type="Gene3D" id="3.30.70.1070">
    <property type="entry name" value="Sporulation related repeat"/>
    <property type="match status" value="1"/>
</dbReference>
<feature type="region of interest" description="Disordered" evidence="1">
    <location>
        <begin position="57"/>
        <end position="83"/>
    </location>
</feature>
<organism evidence="4 5">
    <name type="scientific">Spiribacter insolitus</name>
    <dbReference type="NCBI Taxonomy" id="3122417"/>
    <lineage>
        <taxon>Bacteria</taxon>
        <taxon>Pseudomonadati</taxon>
        <taxon>Pseudomonadota</taxon>
        <taxon>Gammaproteobacteria</taxon>
        <taxon>Chromatiales</taxon>
        <taxon>Ectothiorhodospiraceae</taxon>
        <taxon>Spiribacter</taxon>
    </lineage>
</organism>
<keyword evidence="2" id="KW-0472">Membrane</keyword>
<dbReference type="PROSITE" id="PS51724">
    <property type="entry name" value="SPOR"/>
    <property type="match status" value="1"/>
</dbReference>
<feature type="domain" description="SPOR" evidence="3">
    <location>
        <begin position="139"/>
        <end position="220"/>
    </location>
</feature>
<dbReference type="InterPro" id="IPR007730">
    <property type="entry name" value="SPOR-like_dom"/>
</dbReference>
<keyword evidence="2" id="KW-1133">Transmembrane helix</keyword>